<dbReference type="NCBIfam" id="NF009044">
    <property type="entry name" value="PRK12378.1"/>
    <property type="match status" value="1"/>
</dbReference>
<name>A0ABW5DRF5_9PROT</name>
<keyword evidence="5 6" id="KW-0804">Transcription</keyword>
<keyword evidence="10" id="KW-1185">Reference proteome</keyword>
<sequence>MAGHSQFKNIMHRKGAQDAKRNKIFTKLIRELTISARTGAPDPAMNPRLRAAIIAARQSNMPKDTIDRAIKRGAGGEDGANYDEVRYEGYAPGGVALIVEASTDNRNRTAGDVRSAFTKAGGALGETNSVSFMFDRIGLIAYDVSAGGADAMFEAALEAGADNVESDETSHEITCAPDDLSTVRDALEAKFGTPGTAKLSWRAQTLIGVEGDAAEKLFKLVEALEDLDDVNSVIGNFEVSEETLAKLAG</sequence>
<feature type="domain" description="TACO1/YebC-like N-terminal" evidence="8">
    <location>
        <begin position="5"/>
        <end position="75"/>
    </location>
</feature>
<comment type="caution">
    <text evidence="9">The sequence shown here is derived from an EMBL/GenBank/DDBJ whole genome shotgun (WGS) entry which is preliminary data.</text>
</comment>
<evidence type="ECO:0000256" key="2">
    <source>
        <dbReference type="ARBA" id="ARBA00022490"/>
    </source>
</evidence>
<dbReference type="HAMAP" id="MF_00693">
    <property type="entry name" value="Transcrip_reg_TACO1"/>
    <property type="match status" value="1"/>
</dbReference>
<dbReference type="Pfam" id="PF20772">
    <property type="entry name" value="TACO1_YebC_N"/>
    <property type="match status" value="1"/>
</dbReference>
<protein>
    <recommendedName>
        <fullName evidence="6">Probable transcriptional regulatory protein ACFSM5_12125</fullName>
    </recommendedName>
</protein>
<dbReference type="PANTHER" id="PTHR12532:SF6">
    <property type="entry name" value="TRANSCRIPTIONAL REGULATORY PROTEIN YEBC-RELATED"/>
    <property type="match status" value="1"/>
</dbReference>
<evidence type="ECO:0000313" key="9">
    <source>
        <dbReference type="EMBL" id="MFD2263637.1"/>
    </source>
</evidence>
<dbReference type="InterPro" id="IPR048300">
    <property type="entry name" value="TACO1_YebC-like_2nd/3rd_dom"/>
</dbReference>
<proteinExistence type="inferred from homology"/>
<comment type="similarity">
    <text evidence="1 6">Belongs to the TACO1 family.</text>
</comment>
<organism evidence="9 10">
    <name type="scientific">Lacibacterium aquatile</name>
    <dbReference type="NCBI Taxonomy" id="1168082"/>
    <lineage>
        <taxon>Bacteria</taxon>
        <taxon>Pseudomonadati</taxon>
        <taxon>Pseudomonadota</taxon>
        <taxon>Alphaproteobacteria</taxon>
        <taxon>Rhodospirillales</taxon>
        <taxon>Rhodospirillaceae</taxon>
    </lineage>
</organism>
<feature type="domain" description="TACO1/YebC-like second and third" evidence="7">
    <location>
        <begin position="82"/>
        <end position="237"/>
    </location>
</feature>
<dbReference type="PANTHER" id="PTHR12532">
    <property type="entry name" value="TRANSLATIONAL ACTIVATOR OF CYTOCHROME C OXIDASE 1"/>
    <property type="match status" value="1"/>
</dbReference>
<dbReference type="Gene3D" id="3.30.70.980">
    <property type="match status" value="2"/>
</dbReference>
<dbReference type="InterPro" id="IPR049083">
    <property type="entry name" value="TACO1_YebC_N"/>
</dbReference>
<dbReference type="InterPro" id="IPR026564">
    <property type="entry name" value="Transcrip_reg_TACO1-like_dom3"/>
</dbReference>
<evidence type="ECO:0000259" key="8">
    <source>
        <dbReference type="Pfam" id="PF20772"/>
    </source>
</evidence>
<evidence type="ECO:0000256" key="3">
    <source>
        <dbReference type="ARBA" id="ARBA00023015"/>
    </source>
</evidence>
<accession>A0ABW5DRF5</accession>
<dbReference type="Pfam" id="PF01709">
    <property type="entry name" value="Transcrip_reg"/>
    <property type="match status" value="1"/>
</dbReference>
<evidence type="ECO:0000256" key="5">
    <source>
        <dbReference type="ARBA" id="ARBA00023163"/>
    </source>
</evidence>
<gene>
    <name evidence="9" type="ORF">ACFSM5_12125</name>
</gene>
<dbReference type="InterPro" id="IPR029072">
    <property type="entry name" value="YebC-like"/>
</dbReference>
<reference evidence="10" key="1">
    <citation type="journal article" date="2019" name="Int. J. Syst. Evol. Microbiol.">
        <title>The Global Catalogue of Microorganisms (GCM) 10K type strain sequencing project: providing services to taxonomists for standard genome sequencing and annotation.</title>
        <authorList>
            <consortium name="The Broad Institute Genomics Platform"/>
            <consortium name="The Broad Institute Genome Sequencing Center for Infectious Disease"/>
            <person name="Wu L."/>
            <person name="Ma J."/>
        </authorList>
    </citation>
    <scope>NUCLEOTIDE SEQUENCE [LARGE SCALE GENOMIC DNA]</scope>
    <source>
        <strain evidence="10">CGMCC 1.19062</strain>
    </source>
</reference>
<comment type="subcellular location">
    <subcellularLocation>
        <location evidence="6">Cytoplasm</location>
    </subcellularLocation>
</comment>
<keyword evidence="4 6" id="KW-0238">DNA-binding</keyword>
<evidence type="ECO:0000259" key="7">
    <source>
        <dbReference type="Pfam" id="PF01709"/>
    </source>
</evidence>
<dbReference type="NCBIfam" id="TIGR01033">
    <property type="entry name" value="YebC/PmpR family DNA-binding transcriptional regulator"/>
    <property type="match status" value="1"/>
</dbReference>
<evidence type="ECO:0000256" key="1">
    <source>
        <dbReference type="ARBA" id="ARBA00008724"/>
    </source>
</evidence>
<dbReference type="InterPro" id="IPR017856">
    <property type="entry name" value="Integrase-like_N"/>
</dbReference>
<dbReference type="RefSeq" id="WP_379876661.1">
    <property type="nucleotide sequence ID" value="NZ_JBHUIP010000012.1"/>
</dbReference>
<dbReference type="Gene3D" id="1.10.10.200">
    <property type="match status" value="1"/>
</dbReference>
<dbReference type="EMBL" id="JBHUIP010000012">
    <property type="protein sequence ID" value="MFD2263637.1"/>
    <property type="molecule type" value="Genomic_DNA"/>
</dbReference>
<dbReference type="InterPro" id="IPR002876">
    <property type="entry name" value="Transcrip_reg_TACO1-like"/>
</dbReference>
<evidence type="ECO:0000256" key="6">
    <source>
        <dbReference type="HAMAP-Rule" id="MF_00693"/>
    </source>
</evidence>
<keyword evidence="2 6" id="KW-0963">Cytoplasm</keyword>
<dbReference type="GO" id="GO:0003677">
    <property type="term" value="F:DNA binding"/>
    <property type="evidence" value="ECO:0007669"/>
    <property type="project" value="UniProtKB-KW"/>
</dbReference>
<dbReference type="SUPFAM" id="SSF75625">
    <property type="entry name" value="YebC-like"/>
    <property type="match status" value="1"/>
</dbReference>
<dbReference type="NCBIfam" id="NF001030">
    <property type="entry name" value="PRK00110.1"/>
    <property type="match status" value="1"/>
</dbReference>
<evidence type="ECO:0000256" key="4">
    <source>
        <dbReference type="ARBA" id="ARBA00023125"/>
    </source>
</evidence>
<keyword evidence="3 6" id="KW-0805">Transcription regulation</keyword>
<evidence type="ECO:0000313" key="10">
    <source>
        <dbReference type="Proteomes" id="UP001597295"/>
    </source>
</evidence>
<dbReference type="Proteomes" id="UP001597295">
    <property type="component" value="Unassembled WGS sequence"/>
</dbReference>